<evidence type="ECO:0000313" key="2">
    <source>
        <dbReference type="Proteomes" id="UP001303373"/>
    </source>
</evidence>
<gene>
    <name evidence="1" type="ORF">R9X50_00190600</name>
</gene>
<dbReference type="EMBL" id="CP138581">
    <property type="protein sequence ID" value="WPG99097.1"/>
    <property type="molecule type" value="Genomic_DNA"/>
</dbReference>
<dbReference type="PANTHER" id="PTHR38049:SF1">
    <property type="entry name" value="PROTEIN KINASE DOMAIN-CONTAINING PROTEIN"/>
    <property type="match status" value="1"/>
</dbReference>
<dbReference type="Proteomes" id="UP001303373">
    <property type="component" value="Chromosome 2"/>
</dbReference>
<protein>
    <submittedName>
        <fullName evidence="1">Uncharacterized protein</fullName>
    </submittedName>
</protein>
<organism evidence="1 2">
    <name type="scientific">Acrodontium crateriforme</name>
    <dbReference type="NCBI Taxonomy" id="150365"/>
    <lineage>
        <taxon>Eukaryota</taxon>
        <taxon>Fungi</taxon>
        <taxon>Dikarya</taxon>
        <taxon>Ascomycota</taxon>
        <taxon>Pezizomycotina</taxon>
        <taxon>Dothideomycetes</taxon>
        <taxon>Dothideomycetidae</taxon>
        <taxon>Mycosphaerellales</taxon>
        <taxon>Teratosphaeriaceae</taxon>
        <taxon>Acrodontium</taxon>
    </lineage>
</organism>
<keyword evidence="2" id="KW-1185">Reference proteome</keyword>
<dbReference type="PANTHER" id="PTHR38049">
    <property type="entry name" value="RICIN B LECTIN DOMAIN-CONTAINING PROTEIN"/>
    <property type="match status" value="1"/>
</dbReference>
<proteinExistence type="predicted"/>
<sequence>MTYIATISKHHLRHNFQLSPNPTQLNTTHQRPAKNMFVDVLLGLGLALPITSGLGVGTVTGVAQGVSEQQKQNAEQATRMLKFHLDVEVEDGKSDAGAYLANSIVTLRKDKLWVEAKSRITRLPANVAHHPFTGFYLAYPDDKRLNERGLVSTISVDPPVLNWIYVDRETYEVKFSNRSGSTEHHVGSWDWTTEEIEDSHLTLEGFEGFVAVEEANGEWALYFDWDDDGLKGKKKGRRTVEISLVRRVLSAQETNKWGLQQEGNIGFKKTREV</sequence>
<dbReference type="AlphaFoldDB" id="A0AAQ3RAG7"/>
<name>A0AAQ3RAG7_9PEZI</name>
<accession>A0AAQ3RAG7</accession>
<reference evidence="1 2" key="1">
    <citation type="submission" date="2023-11" db="EMBL/GenBank/DDBJ databases">
        <title>An acidophilic fungus is an integral part of prey digestion in a carnivorous sundew plant.</title>
        <authorList>
            <person name="Tsai I.J."/>
        </authorList>
    </citation>
    <scope>NUCLEOTIDE SEQUENCE [LARGE SCALE GENOMIC DNA]</scope>
    <source>
        <strain evidence="1">169a</strain>
    </source>
</reference>
<evidence type="ECO:0000313" key="1">
    <source>
        <dbReference type="EMBL" id="WPG99097.1"/>
    </source>
</evidence>